<reference evidence="1 2" key="1">
    <citation type="submission" date="2016-10" db="EMBL/GenBank/DDBJ databases">
        <authorList>
            <person name="de Groot N.N."/>
        </authorList>
    </citation>
    <scope>NUCLEOTIDE SEQUENCE [LARGE SCALE GENOMIC DNA]</scope>
    <source>
        <strain evidence="2">P4-7,KCTC 19426,CECT 7604</strain>
    </source>
</reference>
<evidence type="ECO:0000313" key="2">
    <source>
        <dbReference type="Proteomes" id="UP000198741"/>
    </source>
</evidence>
<dbReference type="AlphaFoldDB" id="A0A1H0T7P3"/>
<organism evidence="1 2">
    <name type="scientific">Nakamurella panacisegetis</name>
    <dbReference type="NCBI Taxonomy" id="1090615"/>
    <lineage>
        <taxon>Bacteria</taxon>
        <taxon>Bacillati</taxon>
        <taxon>Actinomycetota</taxon>
        <taxon>Actinomycetes</taxon>
        <taxon>Nakamurellales</taxon>
        <taxon>Nakamurellaceae</taxon>
        <taxon>Nakamurella</taxon>
    </lineage>
</organism>
<gene>
    <name evidence="1" type="ORF">SAMN04515671_4492</name>
</gene>
<name>A0A1H0T7P3_9ACTN</name>
<accession>A0A1H0T7P3</accession>
<protein>
    <recommendedName>
        <fullName evidence="3">DUF2188 domain-containing protein</fullName>
    </recommendedName>
</protein>
<dbReference type="STRING" id="1090615.SAMN04515671_4492"/>
<evidence type="ECO:0000313" key="1">
    <source>
        <dbReference type="EMBL" id="SDP49618.1"/>
    </source>
</evidence>
<keyword evidence="2" id="KW-1185">Reference proteome</keyword>
<dbReference type="Proteomes" id="UP000198741">
    <property type="component" value="Chromosome I"/>
</dbReference>
<evidence type="ECO:0008006" key="3">
    <source>
        <dbReference type="Google" id="ProtNLM"/>
    </source>
</evidence>
<sequence>MPWFFRVIEQDDGTWACRHGRTHFDVHDRLALAVAHIVELAKGSEPARIFLHRLDGEVVELAES</sequence>
<proteinExistence type="predicted"/>
<dbReference type="EMBL" id="LT629710">
    <property type="protein sequence ID" value="SDP49618.1"/>
    <property type="molecule type" value="Genomic_DNA"/>
</dbReference>